<dbReference type="AlphaFoldDB" id="A0A135WD40"/>
<dbReference type="Proteomes" id="UP001634154">
    <property type="component" value="Unassembled WGS sequence"/>
</dbReference>
<evidence type="ECO:0008006" key="6">
    <source>
        <dbReference type="Google" id="ProtNLM"/>
    </source>
</evidence>
<reference evidence="3 5" key="4">
    <citation type="submission" date="2024-12" db="EMBL/GenBank/DDBJ databases">
        <title>Draft genome sequence of Chryseobacterium kwangjuense AG447.</title>
        <authorList>
            <person name="Cheptsov V.S."/>
            <person name="Belov A."/>
            <person name="Zavarzina A.G."/>
        </authorList>
    </citation>
    <scope>NUCLEOTIDE SEQUENCE [LARGE SCALE GENOMIC DNA]</scope>
    <source>
        <strain evidence="3 5">AG447</strain>
    </source>
</reference>
<dbReference type="RefSeq" id="WP_062650756.1">
    <property type="nucleotide sequence ID" value="NZ_JBJXVJ010000005.1"/>
</dbReference>
<reference evidence="2" key="2">
    <citation type="submission" date="2015-12" db="EMBL/GenBank/DDBJ databases">
        <authorList>
            <person name="Shamseldin A."/>
            <person name="Moawad H."/>
            <person name="Abd El-Rahim W.M."/>
            <person name="Sadowsky M.J."/>
        </authorList>
    </citation>
    <scope>NUCLEOTIDE SEQUENCE</scope>
    <source>
        <strain evidence="2">KJ1R5</strain>
    </source>
</reference>
<dbReference type="EMBL" id="LPUR01000011">
    <property type="protein sequence ID" value="KXH82791.1"/>
    <property type="molecule type" value="Genomic_DNA"/>
</dbReference>
<gene>
    <name evidence="3" type="ORF">ACKW6Q_20640</name>
    <name evidence="2" type="ORF">AU378_10085</name>
</gene>
<feature type="signal peptide" evidence="1">
    <location>
        <begin position="1"/>
        <end position="25"/>
    </location>
</feature>
<accession>A0A135WD40</accession>
<dbReference type="EMBL" id="JBJXVJ010000005">
    <property type="protein sequence ID" value="MFN1219381.1"/>
    <property type="molecule type" value="Genomic_DNA"/>
</dbReference>
<feature type="chain" id="PRO_5007467645" description="Lipoprotein" evidence="1">
    <location>
        <begin position="26"/>
        <end position="133"/>
    </location>
</feature>
<keyword evidence="5" id="KW-1185">Reference proteome</keyword>
<protein>
    <recommendedName>
        <fullName evidence="6">Lipoprotein</fullName>
    </recommendedName>
</protein>
<keyword evidence="1" id="KW-0732">Signal</keyword>
<sequence>MIKNLYFKFLLILPLSLLSCSEAVTDEIINTIHENNAQENYTSPFMGKWVGTYSGDAINGTLILNVSKSGSIEVTRAENGAVVEVHYTSIQGSSGALNPAPSPKGFILYGSLQSKSGTWNFKHWSGSWSVAKQ</sequence>
<evidence type="ECO:0000256" key="1">
    <source>
        <dbReference type="SAM" id="SignalP"/>
    </source>
</evidence>
<evidence type="ECO:0000313" key="2">
    <source>
        <dbReference type="EMBL" id="KXH82791.1"/>
    </source>
</evidence>
<comment type="caution">
    <text evidence="2">The sequence shown here is derived from an EMBL/GenBank/DDBJ whole genome shotgun (WGS) entry which is preliminary data.</text>
</comment>
<dbReference type="PROSITE" id="PS51257">
    <property type="entry name" value="PROKAR_LIPOPROTEIN"/>
    <property type="match status" value="1"/>
</dbReference>
<dbReference type="Proteomes" id="UP000070513">
    <property type="component" value="Unassembled WGS sequence"/>
</dbReference>
<name>A0A135WD40_9FLAO</name>
<dbReference type="OrthoDB" id="1270789at2"/>
<reference evidence="2 4" key="3">
    <citation type="journal article" date="2016" name="Genome Announc.">
        <title>Draft Genome Sequence of a Biocontrol Rhizobacterium, Chryseobacterium kwangjuense Strain KJ1R5, Isolated from Pepper (Capsicum annuum).</title>
        <authorList>
            <person name="Jeong J.J."/>
            <person name="Park H."/>
            <person name="Park B.H."/>
            <person name="Mannaa M."/>
            <person name="Sang M.K."/>
            <person name="Choi I.G."/>
            <person name="Kim K.D."/>
        </authorList>
    </citation>
    <scope>NUCLEOTIDE SEQUENCE [LARGE SCALE GENOMIC DNA]</scope>
    <source>
        <strain evidence="2 4">KJ1R5</strain>
    </source>
</reference>
<evidence type="ECO:0000313" key="3">
    <source>
        <dbReference type="EMBL" id="MFN1219381.1"/>
    </source>
</evidence>
<proteinExistence type="predicted"/>
<evidence type="ECO:0000313" key="4">
    <source>
        <dbReference type="Proteomes" id="UP000070513"/>
    </source>
</evidence>
<evidence type="ECO:0000313" key="5">
    <source>
        <dbReference type="Proteomes" id="UP001634154"/>
    </source>
</evidence>
<organism evidence="2 4">
    <name type="scientific">Chryseobacterium kwangjuense</name>
    <dbReference type="NCBI Taxonomy" id="267125"/>
    <lineage>
        <taxon>Bacteria</taxon>
        <taxon>Pseudomonadati</taxon>
        <taxon>Bacteroidota</taxon>
        <taxon>Flavobacteriia</taxon>
        <taxon>Flavobacteriales</taxon>
        <taxon>Weeksellaceae</taxon>
        <taxon>Chryseobacterium group</taxon>
        <taxon>Chryseobacterium</taxon>
    </lineage>
</organism>
<reference evidence="4" key="1">
    <citation type="submission" date="2015-12" db="EMBL/GenBank/DDBJ databases">
        <title>Genome sequence of a biocontrol rhizobacterium Chryseobacterium kwangjuense strain KJ1R5 isolated from pepper (Capsicum annuum L.).</title>
        <authorList>
            <person name="Jeong J.-J."/>
            <person name="Park H."/>
            <person name="Mannaa M."/>
            <person name="Sang M.K."/>
            <person name="Choi I.-G."/>
            <person name="Kim K.D."/>
        </authorList>
    </citation>
    <scope>NUCLEOTIDE SEQUENCE [LARGE SCALE GENOMIC DNA]</scope>
    <source>
        <strain evidence="4">KJ1R5</strain>
    </source>
</reference>